<dbReference type="HOGENOM" id="CLU_3087325_0_0_1"/>
<accession>X0GSX9</accession>
<sequence>MAPLEQQVKHVEGLNVSECNTIYRLIENILAACQILNTISTPQDIFSARSRI</sequence>
<gene>
    <name evidence="1" type="ORF">FOPG_17356</name>
</gene>
<dbReference type="EMBL" id="KK033442">
    <property type="protein sequence ID" value="EXL66463.1"/>
    <property type="molecule type" value="Genomic_DNA"/>
</dbReference>
<reference evidence="1" key="2">
    <citation type="submission" date="2014-03" db="EMBL/GenBank/DDBJ databases">
        <title>The Genome Annotation of Fusarium oxysporum PHW808.</title>
        <authorList>
            <consortium name="The Broad Institute Genomics Platform"/>
            <person name="Ma L.-J."/>
            <person name="Corby-Kistler H."/>
            <person name="Broz K."/>
            <person name="Gale L.R."/>
            <person name="Jonkers W."/>
            <person name="O'Donnell K."/>
            <person name="Ploetz R."/>
            <person name="Steinberg C."/>
            <person name="Schwartz D.C."/>
            <person name="VanEtten H."/>
            <person name="Zhou S."/>
            <person name="Young S.K."/>
            <person name="Zeng Q."/>
            <person name="Gargeya S."/>
            <person name="Fitzgerald M."/>
            <person name="Abouelleil A."/>
            <person name="Alvarado L."/>
            <person name="Chapman S.B."/>
            <person name="Gainer-Dewar J."/>
            <person name="Goldberg J."/>
            <person name="Griggs A."/>
            <person name="Gujja S."/>
            <person name="Hansen M."/>
            <person name="Howarth C."/>
            <person name="Imamovic A."/>
            <person name="Ireland A."/>
            <person name="Larimer J."/>
            <person name="McCowan C."/>
            <person name="Murphy C."/>
            <person name="Pearson M."/>
            <person name="Poon T.W."/>
            <person name="Priest M."/>
            <person name="Roberts A."/>
            <person name="Saif S."/>
            <person name="Shea T."/>
            <person name="Sykes S."/>
            <person name="Wortman J."/>
            <person name="Nusbaum C."/>
            <person name="Birren B."/>
        </authorList>
    </citation>
    <scope>NUCLEOTIDE SEQUENCE</scope>
    <source>
        <strain evidence="1">54008</strain>
    </source>
</reference>
<evidence type="ECO:0000313" key="1">
    <source>
        <dbReference type="EMBL" id="EXL66463.1"/>
    </source>
</evidence>
<reference evidence="1" key="1">
    <citation type="submission" date="2011-11" db="EMBL/GenBank/DDBJ databases">
        <title>The Genome Sequence of Fusarium oxysporum PHW808.</title>
        <authorList>
            <consortium name="The Broad Institute Genome Sequencing Platform"/>
            <person name="Ma L.-J."/>
            <person name="Gale L.R."/>
            <person name="Schwartz D.C."/>
            <person name="Zhou S."/>
            <person name="Corby-Kistler H."/>
            <person name="Young S.K."/>
            <person name="Zeng Q."/>
            <person name="Gargeya S."/>
            <person name="Fitzgerald M."/>
            <person name="Haas B."/>
            <person name="Abouelleil A."/>
            <person name="Alvarado L."/>
            <person name="Arachchi H.M."/>
            <person name="Berlin A."/>
            <person name="Brown A."/>
            <person name="Chapman S.B."/>
            <person name="Chen Z."/>
            <person name="Dunbar C."/>
            <person name="Freedman E."/>
            <person name="Gearin G."/>
            <person name="Goldberg J."/>
            <person name="Griggs A."/>
            <person name="Gujja S."/>
            <person name="Heiman D."/>
            <person name="Howarth C."/>
            <person name="Larson L."/>
            <person name="Lui A."/>
            <person name="MacDonald P.J.P."/>
            <person name="Montmayeur A."/>
            <person name="Murphy C."/>
            <person name="Neiman D."/>
            <person name="Pearson M."/>
            <person name="Priest M."/>
            <person name="Roberts A."/>
            <person name="Saif S."/>
            <person name="Shea T."/>
            <person name="Shenoy N."/>
            <person name="Sisk P."/>
            <person name="Stolte C."/>
            <person name="Sykes S."/>
            <person name="Wortman J."/>
            <person name="Nusbaum C."/>
            <person name="Birren B."/>
        </authorList>
    </citation>
    <scope>NUCLEOTIDE SEQUENCE [LARGE SCALE GENOMIC DNA]</scope>
    <source>
        <strain evidence="1">54008</strain>
    </source>
</reference>
<protein>
    <submittedName>
        <fullName evidence="1">Uncharacterized protein</fullName>
    </submittedName>
</protein>
<name>X0GSX9_FUSOX</name>
<dbReference type="AlphaFoldDB" id="X0GSX9"/>
<dbReference type="Proteomes" id="UP000030676">
    <property type="component" value="Unassembled WGS sequence"/>
</dbReference>
<organism evidence="1">
    <name type="scientific">Fusarium oxysporum f. sp. conglutinans race 2 54008</name>
    <dbReference type="NCBI Taxonomy" id="1089457"/>
    <lineage>
        <taxon>Eukaryota</taxon>
        <taxon>Fungi</taxon>
        <taxon>Dikarya</taxon>
        <taxon>Ascomycota</taxon>
        <taxon>Pezizomycotina</taxon>
        <taxon>Sordariomycetes</taxon>
        <taxon>Hypocreomycetidae</taxon>
        <taxon>Hypocreales</taxon>
        <taxon>Nectriaceae</taxon>
        <taxon>Fusarium</taxon>
        <taxon>Fusarium oxysporum species complex</taxon>
    </lineage>
</organism>
<proteinExistence type="predicted"/>